<name>K3WAB3_GLOUD</name>
<dbReference type="AlphaFoldDB" id="K3WAB3"/>
<feature type="region of interest" description="Disordered" evidence="1">
    <location>
        <begin position="76"/>
        <end position="105"/>
    </location>
</feature>
<dbReference type="Proteomes" id="UP000019132">
    <property type="component" value="Unassembled WGS sequence"/>
</dbReference>
<dbReference type="HOGENOM" id="CLU_718634_0_0_1"/>
<feature type="compositionally biased region" description="Polar residues" evidence="1">
    <location>
        <begin position="76"/>
        <end position="85"/>
    </location>
</feature>
<accession>K3WAB3</accession>
<dbReference type="EMBL" id="GL376634">
    <property type="status" value="NOT_ANNOTATED_CDS"/>
    <property type="molecule type" value="Genomic_DNA"/>
</dbReference>
<dbReference type="InterPro" id="IPR011993">
    <property type="entry name" value="PH-like_dom_sf"/>
</dbReference>
<proteinExistence type="predicted"/>
<feature type="region of interest" description="Disordered" evidence="1">
    <location>
        <begin position="324"/>
        <end position="385"/>
    </location>
</feature>
<protein>
    <submittedName>
        <fullName evidence="2">Uncharacterized protein</fullName>
    </submittedName>
</protein>
<evidence type="ECO:0000313" key="3">
    <source>
        <dbReference type="Proteomes" id="UP000019132"/>
    </source>
</evidence>
<reference evidence="3" key="1">
    <citation type="journal article" date="2010" name="Genome Biol.">
        <title>Genome sequence of the necrotrophic plant pathogen Pythium ultimum reveals original pathogenicity mechanisms and effector repertoire.</title>
        <authorList>
            <person name="Levesque C.A."/>
            <person name="Brouwer H."/>
            <person name="Cano L."/>
            <person name="Hamilton J.P."/>
            <person name="Holt C."/>
            <person name="Huitema E."/>
            <person name="Raffaele S."/>
            <person name="Robideau G.P."/>
            <person name="Thines M."/>
            <person name="Win J."/>
            <person name="Zerillo M.M."/>
            <person name="Beakes G.W."/>
            <person name="Boore J.L."/>
            <person name="Busam D."/>
            <person name="Dumas B."/>
            <person name="Ferriera S."/>
            <person name="Fuerstenberg S.I."/>
            <person name="Gachon C.M."/>
            <person name="Gaulin E."/>
            <person name="Govers F."/>
            <person name="Grenville-Briggs L."/>
            <person name="Horner N."/>
            <person name="Hostetler J."/>
            <person name="Jiang R.H."/>
            <person name="Johnson J."/>
            <person name="Krajaejun T."/>
            <person name="Lin H."/>
            <person name="Meijer H.J."/>
            <person name="Moore B."/>
            <person name="Morris P."/>
            <person name="Phuntmart V."/>
            <person name="Puiu D."/>
            <person name="Shetty J."/>
            <person name="Stajich J.E."/>
            <person name="Tripathy S."/>
            <person name="Wawra S."/>
            <person name="van West P."/>
            <person name="Whitty B.R."/>
            <person name="Coutinho P.M."/>
            <person name="Henrissat B."/>
            <person name="Martin F."/>
            <person name="Thomas P.D."/>
            <person name="Tyler B.M."/>
            <person name="De Vries R.P."/>
            <person name="Kamoun S."/>
            <person name="Yandell M."/>
            <person name="Tisserat N."/>
            <person name="Buell C.R."/>
        </authorList>
    </citation>
    <scope>NUCLEOTIDE SEQUENCE</scope>
    <source>
        <strain evidence="3">DAOM:BR144</strain>
    </source>
</reference>
<sequence length="385" mass="43116">MCAGKSAALPTDQDEQPRSSWRSWAFFWKVKKQESLEGEGDDPSTVRLLAERMNQMLVQPKTYESIGVDTDDLIASTSPLSSPTKRGSIFANAPPPQPKKSLRPRVARTTSTDLLGSGAVSSVGSETSVFSDVTSMSRADTTRGIAELIAPPSAGEKKEMMVRTIERRASIQHRAEKRKEQAKSDISYENLRDEEIQMYEYLEFVRELLDGMVIKKVCQTSAKVVKRTFYINPDMSTVYWNKLGTKKWFNKKSSLDTSRIDIVLKGFHGNVNVETKGKSEKSMLYVSVVCTDGKHLDLEAKDEAMRQRLYIGFSRLAAEKRQSLHQHGTDVATSPMAVGRLPPVKQSDVDEDSDEEKPRGLCESEDAARYPDLDQGAQHPEDTRQ</sequence>
<dbReference type="VEuPathDB" id="FungiDB:PYU1_G001902"/>
<organism evidence="2 3">
    <name type="scientific">Globisporangium ultimum (strain ATCC 200006 / CBS 805.95 / DAOM BR144)</name>
    <name type="common">Pythium ultimum</name>
    <dbReference type="NCBI Taxonomy" id="431595"/>
    <lineage>
        <taxon>Eukaryota</taxon>
        <taxon>Sar</taxon>
        <taxon>Stramenopiles</taxon>
        <taxon>Oomycota</taxon>
        <taxon>Peronosporomycetes</taxon>
        <taxon>Pythiales</taxon>
        <taxon>Pythiaceae</taxon>
        <taxon>Globisporangium</taxon>
    </lineage>
</organism>
<evidence type="ECO:0000313" key="2">
    <source>
        <dbReference type="EnsemblProtists" id="PYU1_T001904"/>
    </source>
</evidence>
<dbReference type="eggNOG" id="ENOG502SBXB">
    <property type="taxonomic scope" value="Eukaryota"/>
</dbReference>
<dbReference type="Gene3D" id="2.30.29.30">
    <property type="entry name" value="Pleckstrin-homology domain (PH domain)/Phosphotyrosine-binding domain (PTB)"/>
    <property type="match status" value="1"/>
</dbReference>
<dbReference type="EnsemblProtists" id="PYU1_T001904">
    <property type="protein sequence ID" value="PYU1_T001904"/>
    <property type="gene ID" value="PYU1_G001902"/>
</dbReference>
<reference evidence="2" key="3">
    <citation type="submission" date="2015-02" db="UniProtKB">
        <authorList>
            <consortium name="EnsemblProtists"/>
        </authorList>
    </citation>
    <scope>IDENTIFICATION</scope>
    <source>
        <strain evidence="2">DAOM BR144</strain>
    </source>
</reference>
<reference evidence="3" key="2">
    <citation type="submission" date="2010-04" db="EMBL/GenBank/DDBJ databases">
        <authorList>
            <person name="Buell R."/>
            <person name="Hamilton J."/>
            <person name="Hostetler J."/>
        </authorList>
    </citation>
    <scope>NUCLEOTIDE SEQUENCE [LARGE SCALE GENOMIC DNA]</scope>
    <source>
        <strain evidence="3">DAOM:BR144</strain>
    </source>
</reference>
<keyword evidence="3" id="KW-1185">Reference proteome</keyword>
<evidence type="ECO:0000256" key="1">
    <source>
        <dbReference type="SAM" id="MobiDB-lite"/>
    </source>
</evidence>
<dbReference type="InParanoid" id="K3WAB3"/>
<feature type="compositionally biased region" description="Basic and acidic residues" evidence="1">
    <location>
        <begin position="356"/>
        <end position="372"/>
    </location>
</feature>